<dbReference type="OrthoDB" id="59888at2"/>
<dbReference type="InterPro" id="IPR050471">
    <property type="entry name" value="AB_hydrolase"/>
</dbReference>
<dbReference type="ESTHER" id="solue-q01vs1">
    <property type="family name" value="6_AlphaBeta_hydrolase"/>
</dbReference>
<sequence precursor="true">MLHLHHSLRTALRRTARAGAALIAAAFVLASAGAIYEAAGNWIDARRFPQQGRSIQIGSLRLNLDCSGRGGITVILDSGMGGPALDWILVQPEVAKFTRVCSYDRAGYGWSDASPEPRTSRQIAGELKSLLDAAGEKGPFVMVGHSFGGYNVRVFAGRYPRDVAGMVLVDASHPDEGSRTDAVLSGAQLARQQQDERRDETWEQITEPLTIHLGIRRATVALGRKPSRHLSRRLQEEFLYLENMPKFMRTVRQEDAMFKISGVQAVAAGPLGERPLIVLTAGKPYEPDPLLTPQQIERQANIWIRELQVEEMRLSTRGEQIVVPDSTHDMPQDRPDAIVSAIHGVWTSVR</sequence>
<evidence type="ECO:0000313" key="2">
    <source>
        <dbReference type="EMBL" id="ABJ86244.1"/>
    </source>
</evidence>
<evidence type="ECO:0000259" key="1">
    <source>
        <dbReference type="Pfam" id="PF12697"/>
    </source>
</evidence>
<dbReference type="AlphaFoldDB" id="Q01VS1"/>
<dbReference type="HOGENOM" id="CLU_020336_9_0_0"/>
<dbReference type="EMBL" id="CP000473">
    <property type="protein sequence ID" value="ABJ86244.1"/>
    <property type="molecule type" value="Genomic_DNA"/>
</dbReference>
<dbReference type="STRING" id="234267.Acid_5294"/>
<proteinExistence type="predicted"/>
<dbReference type="InterPro" id="IPR029058">
    <property type="entry name" value="AB_hydrolase_fold"/>
</dbReference>
<accession>Q01VS1</accession>
<dbReference type="SUPFAM" id="SSF53474">
    <property type="entry name" value="alpha/beta-Hydrolases"/>
    <property type="match status" value="1"/>
</dbReference>
<feature type="domain" description="AB hydrolase-1" evidence="1">
    <location>
        <begin position="75"/>
        <end position="340"/>
    </location>
</feature>
<protein>
    <submittedName>
        <fullName evidence="2">Alpha/beta hydrolase fold</fullName>
    </submittedName>
</protein>
<dbReference type="KEGG" id="sus:Acid_5294"/>
<dbReference type="Pfam" id="PF12697">
    <property type="entry name" value="Abhydrolase_6"/>
    <property type="match status" value="1"/>
</dbReference>
<dbReference type="PANTHER" id="PTHR43433">
    <property type="entry name" value="HYDROLASE, ALPHA/BETA FOLD FAMILY PROTEIN"/>
    <property type="match status" value="1"/>
</dbReference>
<dbReference type="GO" id="GO:0016787">
    <property type="term" value="F:hydrolase activity"/>
    <property type="evidence" value="ECO:0007669"/>
    <property type="project" value="UniProtKB-KW"/>
</dbReference>
<reference evidence="2" key="1">
    <citation type="submission" date="2006-10" db="EMBL/GenBank/DDBJ databases">
        <title>Complete sequence of Solibacter usitatus Ellin6076.</title>
        <authorList>
            <consortium name="US DOE Joint Genome Institute"/>
            <person name="Copeland A."/>
            <person name="Lucas S."/>
            <person name="Lapidus A."/>
            <person name="Barry K."/>
            <person name="Detter J.C."/>
            <person name="Glavina del Rio T."/>
            <person name="Hammon N."/>
            <person name="Israni S."/>
            <person name="Dalin E."/>
            <person name="Tice H."/>
            <person name="Pitluck S."/>
            <person name="Thompson L.S."/>
            <person name="Brettin T."/>
            <person name="Bruce D."/>
            <person name="Han C."/>
            <person name="Tapia R."/>
            <person name="Gilna P."/>
            <person name="Schmutz J."/>
            <person name="Larimer F."/>
            <person name="Land M."/>
            <person name="Hauser L."/>
            <person name="Kyrpides N."/>
            <person name="Mikhailova N."/>
            <person name="Janssen P.H."/>
            <person name="Kuske C.R."/>
            <person name="Richardson P."/>
        </authorList>
    </citation>
    <scope>NUCLEOTIDE SEQUENCE</scope>
    <source>
        <strain evidence="2">Ellin6076</strain>
    </source>
</reference>
<name>Q01VS1_SOLUE</name>
<dbReference type="Gene3D" id="3.40.50.1820">
    <property type="entry name" value="alpha/beta hydrolase"/>
    <property type="match status" value="1"/>
</dbReference>
<organism evidence="2">
    <name type="scientific">Solibacter usitatus (strain Ellin6076)</name>
    <dbReference type="NCBI Taxonomy" id="234267"/>
    <lineage>
        <taxon>Bacteria</taxon>
        <taxon>Pseudomonadati</taxon>
        <taxon>Acidobacteriota</taxon>
        <taxon>Terriglobia</taxon>
        <taxon>Bryobacterales</taxon>
        <taxon>Solibacteraceae</taxon>
        <taxon>Candidatus Solibacter</taxon>
    </lineage>
</organism>
<dbReference type="PRINTS" id="PR00111">
    <property type="entry name" value="ABHYDROLASE"/>
</dbReference>
<dbReference type="InterPro" id="IPR000073">
    <property type="entry name" value="AB_hydrolase_1"/>
</dbReference>
<keyword evidence="2" id="KW-0378">Hydrolase</keyword>
<dbReference type="eggNOG" id="COG0596">
    <property type="taxonomic scope" value="Bacteria"/>
</dbReference>
<gene>
    <name evidence="2" type="ordered locus">Acid_5294</name>
</gene>
<dbReference type="InParanoid" id="Q01VS1"/>
<dbReference type="PANTHER" id="PTHR43433:SF5">
    <property type="entry name" value="AB HYDROLASE-1 DOMAIN-CONTAINING PROTEIN"/>
    <property type="match status" value="1"/>
</dbReference>